<reference evidence="3 4" key="1">
    <citation type="submission" date="2019-02" db="EMBL/GenBank/DDBJ databases">
        <title>Deep-cultivation of Planctomycetes and their phenomic and genomic characterization uncovers novel biology.</title>
        <authorList>
            <person name="Wiegand S."/>
            <person name="Jogler M."/>
            <person name="Boedeker C."/>
            <person name="Pinto D."/>
            <person name="Vollmers J."/>
            <person name="Rivas-Marin E."/>
            <person name="Kohn T."/>
            <person name="Peeters S.H."/>
            <person name="Heuer A."/>
            <person name="Rast P."/>
            <person name="Oberbeckmann S."/>
            <person name="Bunk B."/>
            <person name="Jeske O."/>
            <person name="Meyerdierks A."/>
            <person name="Storesund J.E."/>
            <person name="Kallscheuer N."/>
            <person name="Luecker S."/>
            <person name="Lage O.M."/>
            <person name="Pohl T."/>
            <person name="Merkel B.J."/>
            <person name="Hornburger P."/>
            <person name="Mueller R.-W."/>
            <person name="Bruemmer F."/>
            <person name="Labrenz M."/>
            <person name="Spormann A.M."/>
            <person name="Op Den Camp H."/>
            <person name="Overmann J."/>
            <person name="Amann R."/>
            <person name="Jetten M.S.M."/>
            <person name="Mascher T."/>
            <person name="Medema M.H."/>
            <person name="Devos D.P."/>
            <person name="Kaster A.-K."/>
            <person name="Ovreas L."/>
            <person name="Rohde M."/>
            <person name="Galperin M.Y."/>
            <person name="Jogler C."/>
        </authorList>
    </citation>
    <scope>NUCLEOTIDE SEQUENCE [LARGE SCALE GENOMIC DNA]</scope>
    <source>
        <strain evidence="3 4">CA85</strain>
    </source>
</reference>
<dbReference type="GO" id="GO:0043130">
    <property type="term" value="F:ubiquitin binding"/>
    <property type="evidence" value="ECO:0007669"/>
    <property type="project" value="InterPro"/>
</dbReference>
<dbReference type="InterPro" id="IPR007131">
    <property type="entry name" value="SHD1"/>
</dbReference>
<comment type="caution">
    <text evidence="3">The sequence shown here is derived from an EMBL/GenBank/DDBJ whole genome shotgun (WGS) entry which is preliminary data.</text>
</comment>
<gene>
    <name evidence="3" type="ORF">CA85_30030</name>
</gene>
<dbReference type="Gene3D" id="2.130.10.10">
    <property type="entry name" value="YVTN repeat-like/Quinoprotein amine dehydrogenase"/>
    <property type="match status" value="1"/>
</dbReference>
<proteinExistence type="predicted"/>
<dbReference type="InterPro" id="IPR011047">
    <property type="entry name" value="Quinoprotein_ADH-like_sf"/>
</dbReference>
<dbReference type="OrthoDB" id="291762at2"/>
<dbReference type="SUPFAM" id="SSF50998">
    <property type="entry name" value="Quinoprotein alcohol dehydrogenase-like"/>
    <property type="match status" value="1"/>
</dbReference>
<name>A0A5C5XUA3_9BACT</name>
<dbReference type="GO" id="GO:0008092">
    <property type="term" value="F:cytoskeletal protein binding"/>
    <property type="evidence" value="ECO:0007669"/>
    <property type="project" value="InterPro"/>
</dbReference>
<dbReference type="EMBL" id="SJPK01000006">
    <property type="protein sequence ID" value="TWT66139.1"/>
    <property type="molecule type" value="Genomic_DNA"/>
</dbReference>
<dbReference type="Proteomes" id="UP000318053">
    <property type="component" value="Unassembled WGS sequence"/>
</dbReference>
<evidence type="ECO:0000259" key="2">
    <source>
        <dbReference type="Pfam" id="PF13360"/>
    </source>
</evidence>
<feature type="domain" description="SLA1 homology" evidence="1">
    <location>
        <begin position="85"/>
        <end position="136"/>
    </location>
</feature>
<dbReference type="Pfam" id="PF13360">
    <property type="entry name" value="PQQ_2"/>
    <property type="match status" value="1"/>
</dbReference>
<evidence type="ECO:0000313" key="4">
    <source>
        <dbReference type="Proteomes" id="UP000318053"/>
    </source>
</evidence>
<dbReference type="InterPro" id="IPR015943">
    <property type="entry name" value="WD40/YVTN_repeat-like_dom_sf"/>
</dbReference>
<evidence type="ECO:0000313" key="3">
    <source>
        <dbReference type="EMBL" id="TWT66139.1"/>
    </source>
</evidence>
<dbReference type="Pfam" id="PF03983">
    <property type="entry name" value="SHD1"/>
    <property type="match status" value="1"/>
</dbReference>
<accession>A0A5C5XUA3</accession>
<dbReference type="GO" id="GO:0030674">
    <property type="term" value="F:protein-macromolecule adaptor activity"/>
    <property type="evidence" value="ECO:0007669"/>
    <property type="project" value="InterPro"/>
</dbReference>
<dbReference type="AlphaFoldDB" id="A0A5C5XUA3"/>
<protein>
    <submittedName>
        <fullName evidence="3">Uncharacterized protein</fullName>
    </submittedName>
</protein>
<keyword evidence="4" id="KW-1185">Reference proteome</keyword>
<dbReference type="GO" id="GO:0042802">
    <property type="term" value="F:identical protein binding"/>
    <property type="evidence" value="ECO:0007669"/>
    <property type="project" value="InterPro"/>
</dbReference>
<feature type="domain" description="Pyrrolo-quinoline quinone repeat" evidence="2">
    <location>
        <begin position="297"/>
        <end position="455"/>
    </location>
</feature>
<sequence>MPQKNFRCALRTIPSDQPFFAPNAAYFFAKFHSSPVVLKLHSFLSATITCFLIESFVMTLASVRTVLFLMVCLPLVAVSIGHSQDAARQWTDSTGRFKITGTLIEVTGGNAMIKNSDGKTIRIPISRLSEQDQAFLSGGDNPFEMVDEEPTSSSPTSADADVNAALWATPQPVNWDDANQFTSMAGVQWQVPESDGGLGWEPKRAALTKKSTFHENLQPLAINTQSKRAAVGNTVSFGVPKPQSRLSLVDLVSGKSIHGGPVEGHMRPLALLDNGNSVLMVGCSDDRGGYEKKSELQLWRFNGKKVVRSASWTPYPQDKDGGRSDADVLAAEVLSGSRVLTISDKGHLVLWDLSKRKPIWHARLSERNFAMKLSADRKLLAVFDEKTLMVLNPETAEILGSTALPPNTATGWCRVAWSPNGKQILLTSIADVRVMDTQTGQWAFEFTLPGGPIATKALSFPNEDFALLDNRLLIDLESKIQVCEYRGASQIETIGGTSFIAFQSNAGGVLAPAKFPHPAAIKMLEQAQEAPSLFLLHPGVGVSVDVSGVTGQYQEVAREGIEKSVTTSGYTLDSSSPIQIVASISGPKQEAVGYIAAGSYIVNKFTSSVKIQWNGKALWSTNRSNVPGVLMTKRGQTMQEALDEAGKAPNTSMFAALRFPEFMQKPSDNQAGGNRSSALMSSQFTLQGLVDSK</sequence>
<organism evidence="3 4">
    <name type="scientific">Allorhodopirellula solitaria</name>
    <dbReference type="NCBI Taxonomy" id="2527987"/>
    <lineage>
        <taxon>Bacteria</taxon>
        <taxon>Pseudomonadati</taxon>
        <taxon>Planctomycetota</taxon>
        <taxon>Planctomycetia</taxon>
        <taxon>Pirellulales</taxon>
        <taxon>Pirellulaceae</taxon>
        <taxon>Allorhodopirellula</taxon>
    </lineage>
</organism>
<dbReference type="InterPro" id="IPR002372">
    <property type="entry name" value="PQQ_rpt_dom"/>
</dbReference>
<dbReference type="Gene3D" id="2.30.30.700">
    <property type="entry name" value="SLA1 homology domain 1"/>
    <property type="match status" value="1"/>
</dbReference>
<evidence type="ECO:0000259" key="1">
    <source>
        <dbReference type="Pfam" id="PF03983"/>
    </source>
</evidence>